<evidence type="ECO:0000259" key="9">
    <source>
        <dbReference type="PROSITE" id="PS50850"/>
    </source>
</evidence>
<evidence type="ECO:0000256" key="5">
    <source>
        <dbReference type="ARBA" id="ARBA00022692"/>
    </source>
</evidence>
<keyword evidence="6 8" id="KW-1133">Transmembrane helix</keyword>
<evidence type="ECO:0000256" key="7">
    <source>
        <dbReference type="ARBA" id="ARBA00023136"/>
    </source>
</evidence>
<dbReference type="AlphaFoldDB" id="A0A6A2WGK5"/>
<feature type="transmembrane region" description="Helical" evidence="8">
    <location>
        <begin position="325"/>
        <end position="345"/>
    </location>
</feature>
<organism evidence="10 11">
    <name type="scientific">Hibiscus syriacus</name>
    <name type="common">Rose of Sharon</name>
    <dbReference type="NCBI Taxonomy" id="106335"/>
    <lineage>
        <taxon>Eukaryota</taxon>
        <taxon>Viridiplantae</taxon>
        <taxon>Streptophyta</taxon>
        <taxon>Embryophyta</taxon>
        <taxon>Tracheophyta</taxon>
        <taxon>Spermatophyta</taxon>
        <taxon>Magnoliopsida</taxon>
        <taxon>eudicotyledons</taxon>
        <taxon>Gunneridae</taxon>
        <taxon>Pentapetalae</taxon>
        <taxon>rosids</taxon>
        <taxon>malvids</taxon>
        <taxon>Malvales</taxon>
        <taxon>Malvaceae</taxon>
        <taxon>Malvoideae</taxon>
        <taxon>Hibiscus</taxon>
    </lineage>
</organism>
<proteinExistence type="inferred from homology"/>
<feature type="transmembrane region" description="Helical" evidence="8">
    <location>
        <begin position="140"/>
        <end position="169"/>
    </location>
</feature>
<dbReference type="InterPro" id="IPR000849">
    <property type="entry name" value="Sugar_P_transporter"/>
</dbReference>
<dbReference type="Pfam" id="PF07690">
    <property type="entry name" value="MFS_1"/>
    <property type="match status" value="1"/>
</dbReference>
<comment type="similarity">
    <text evidence="2">Belongs to the major facilitator superfamily. Organophosphate:Pi antiporter (OPA) (TC 2.A.1.4) family.</text>
</comment>
<keyword evidence="3" id="KW-0813">Transport</keyword>
<protein>
    <submittedName>
        <fullName evidence="10">Glycerol-3-phosphate transporter 1</fullName>
    </submittedName>
</protein>
<keyword evidence="4" id="KW-0762">Sugar transport</keyword>
<dbReference type="PANTHER" id="PTHR43184:SF12">
    <property type="entry name" value="SUGAR PHOSPHATE EXCHANGER 3"/>
    <property type="match status" value="1"/>
</dbReference>
<dbReference type="EMBL" id="VEPZ02001749">
    <property type="protein sequence ID" value="KAE8657913.1"/>
    <property type="molecule type" value="Genomic_DNA"/>
</dbReference>
<evidence type="ECO:0000256" key="3">
    <source>
        <dbReference type="ARBA" id="ARBA00022448"/>
    </source>
</evidence>
<feature type="transmembrane region" description="Helical" evidence="8">
    <location>
        <begin position="176"/>
        <end position="195"/>
    </location>
</feature>
<gene>
    <name evidence="10" type="ORF">F3Y22_tig00116976pilonHSYRG00101</name>
</gene>
<dbReference type="Gene3D" id="1.20.1250.20">
    <property type="entry name" value="MFS general substrate transporter like domains"/>
    <property type="match status" value="2"/>
</dbReference>
<evidence type="ECO:0000256" key="2">
    <source>
        <dbReference type="ARBA" id="ARBA00009598"/>
    </source>
</evidence>
<reference evidence="10" key="1">
    <citation type="submission" date="2019-09" db="EMBL/GenBank/DDBJ databases">
        <title>Draft genome information of white flower Hibiscus syriacus.</title>
        <authorList>
            <person name="Kim Y.-M."/>
        </authorList>
    </citation>
    <scope>NUCLEOTIDE SEQUENCE [LARGE SCALE GENOMIC DNA]</scope>
    <source>
        <strain evidence="10">YM2019G1</strain>
    </source>
</reference>
<feature type="transmembrane region" description="Helical" evidence="8">
    <location>
        <begin position="419"/>
        <end position="444"/>
    </location>
</feature>
<name>A0A6A2WGK5_HIBSY</name>
<dbReference type="Proteomes" id="UP000436088">
    <property type="component" value="Unassembled WGS sequence"/>
</dbReference>
<evidence type="ECO:0000256" key="8">
    <source>
        <dbReference type="SAM" id="Phobius"/>
    </source>
</evidence>
<dbReference type="PANTHER" id="PTHR43184">
    <property type="entry name" value="MAJOR FACILITATOR SUPERFAMILY TRANSPORTER 16, ISOFORM B"/>
    <property type="match status" value="1"/>
</dbReference>
<keyword evidence="5 8" id="KW-0812">Transmembrane</keyword>
<feature type="transmembrane region" description="Helical" evidence="8">
    <location>
        <begin position="284"/>
        <end position="305"/>
    </location>
</feature>
<sequence length="491" mass="53050">MQSKTPSLPLGFILFPTLKSPPKTLFFHQIFILILTFLAYASFHASRKPPSIVKSVLGPTVQSNTTSTDTGWTPFNGPEGTHRLGELDLAFLTSYAIGMYFAGHVGDRIDLRLFLVFGMMGSGLLTIIFGFGYWFDVHLFSYFIGVQVVCGFFQSIGWPCVVAVVGNWFGKEKRGLIMGVWSSHIIGSVVASGVLEFGWGWSFLVPGVLVIVVGVIVFCFLVANPDDLGFELVASAKEIEMNVEGGNAVNLEKAESEEAVLLKKEDSDSLAAIGFLEAWKLPGVAPFAFCLFFSKLVAYTFLYWLPFYIRHTAVAGVHLSHKTAGILSTIFDIGGVFGGVLAGFVSDIIDARGVTSVTFLRLSIPTLILYRIYGTVSMVTNIALMFLSGLLVNGPYSLITTAVAADLGTQDLIKGNSRALATVSAIIDGTGSVGAALGPLLAGYISTRGWNSVFFMLIFSTFLGSLFLIRIAKTEIGSMVNEGKWFRSSVT</sequence>
<feature type="transmembrane region" description="Helical" evidence="8">
    <location>
        <begin position="25"/>
        <end position="43"/>
    </location>
</feature>
<feature type="domain" description="Major facilitator superfamily (MFS) profile" evidence="9">
    <location>
        <begin position="34"/>
        <end position="476"/>
    </location>
</feature>
<keyword evidence="11" id="KW-1185">Reference proteome</keyword>
<dbReference type="GO" id="GO:0005789">
    <property type="term" value="C:endoplasmic reticulum membrane"/>
    <property type="evidence" value="ECO:0007669"/>
    <property type="project" value="TreeGrafter"/>
</dbReference>
<evidence type="ECO:0000256" key="4">
    <source>
        <dbReference type="ARBA" id="ARBA00022597"/>
    </source>
</evidence>
<accession>A0A6A2WGK5</accession>
<feature type="transmembrane region" description="Helical" evidence="8">
    <location>
        <begin position="450"/>
        <end position="469"/>
    </location>
</feature>
<dbReference type="SUPFAM" id="SSF103473">
    <property type="entry name" value="MFS general substrate transporter"/>
    <property type="match status" value="1"/>
</dbReference>
<dbReference type="OrthoDB" id="3639251at2759"/>
<dbReference type="GO" id="GO:0022857">
    <property type="term" value="F:transmembrane transporter activity"/>
    <property type="evidence" value="ECO:0007669"/>
    <property type="project" value="InterPro"/>
</dbReference>
<dbReference type="InterPro" id="IPR020846">
    <property type="entry name" value="MFS_dom"/>
</dbReference>
<feature type="transmembrane region" description="Helical" evidence="8">
    <location>
        <begin position="201"/>
        <end position="223"/>
    </location>
</feature>
<dbReference type="PIRSF" id="PIRSF002808">
    <property type="entry name" value="Hexose_phosphate_transp"/>
    <property type="match status" value="1"/>
</dbReference>
<evidence type="ECO:0000256" key="1">
    <source>
        <dbReference type="ARBA" id="ARBA00004141"/>
    </source>
</evidence>
<comment type="caution">
    <text evidence="10">The sequence shown here is derived from an EMBL/GenBank/DDBJ whole genome shotgun (WGS) entry which is preliminary data.</text>
</comment>
<evidence type="ECO:0000313" key="10">
    <source>
        <dbReference type="EMBL" id="KAE8657913.1"/>
    </source>
</evidence>
<evidence type="ECO:0000256" key="6">
    <source>
        <dbReference type="ARBA" id="ARBA00022989"/>
    </source>
</evidence>
<dbReference type="InterPro" id="IPR036259">
    <property type="entry name" value="MFS_trans_sf"/>
</dbReference>
<keyword evidence="7 8" id="KW-0472">Membrane</keyword>
<evidence type="ECO:0000313" key="11">
    <source>
        <dbReference type="Proteomes" id="UP000436088"/>
    </source>
</evidence>
<feature type="transmembrane region" description="Helical" evidence="8">
    <location>
        <begin position="113"/>
        <end position="134"/>
    </location>
</feature>
<dbReference type="InterPro" id="IPR011701">
    <property type="entry name" value="MFS"/>
</dbReference>
<comment type="subcellular location">
    <subcellularLocation>
        <location evidence="1">Membrane</location>
        <topology evidence="1">Multi-pass membrane protein</topology>
    </subcellularLocation>
</comment>
<dbReference type="GO" id="GO:0055062">
    <property type="term" value="P:phosphate ion homeostasis"/>
    <property type="evidence" value="ECO:0007669"/>
    <property type="project" value="UniProtKB-ARBA"/>
</dbReference>
<dbReference type="PROSITE" id="PS50850">
    <property type="entry name" value="MFS"/>
    <property type="match status" value="1"/>
</dbReference>